<reference evidence="4 5" key="1">
    <citation type="submission" date="2019-06" db="EMBL/GenBank/DDBJ databases">
        <title>Whole genome shotgun sequence of Cellulomonas uda NBRC 3747.</title>
        <authorList>
            <person name="Hosoyama A."/>
            <person name="Uohara A."/>
            <person name="Ohji S."/>
            <person name="Ichikawa N."/>
        </authorList>
    </citation>
    <scope>NUCLEOTIDE SEQUENCE [LARGE SCALE GENOMIC DNA]</scope>
    <source>
        <strain evidence="4 5">NBRC 3747</strain>
    </source>
</reference>
<keyword evidence="2" id="KW-0812">Transmembrane</keyword>
<feature type="region of interest" description="Disordered" evidence="1">
    <location>
        <begin position="187"/>
        <end position="212"/>
    </location>
</feature>
<dbReference type="Proteomes" id="UP000315842">
    <property type="component" value="Unassembled WGS sequence"/>
</dbReference>
<dbReference type="PANTHER" id="PTHR33608:SF14">
    <property type="entry name" value="POSSIBLE CONSERVED SECRETED PROTEIN"/>
    <property type="match status" value="1"/>
</dbReference>
<gene>
    <name evidence="4" type="ORF">CUD01_07260</name>
</gene>
<protein>
    <recommendedName>
        <fullName evidence="3">DUF58 domain-containing protein</fullName>
    </recommendedName>
</protein>
<organism evidence="4 5">
    <name type="scientific">Cellulomonas uda</name>
    <dbReference type="NCBI Taxonomy" id="1714"/>
    <lineage>
        <taxon>Bacteria</taxon>
        <taxon>Bacillati</taxon>
        <taxon>Actinomycetota</taxon>
        <taxon>Actinomycetes</taxon>
        <taxon>Micrococcales</taxon>
        <taxon>Cellulomonadaceae</taxon>
        <taxon>Cellulomonas</taxon>
    </lineage>
</organism>
<comment type="caution">
    <text evidence="4">The sequence shown here is derived from an EMBL/GenBank/DDBJ whole genome shotgun (WGS) entry which is preliminary data.</text>
</comment>
<dbReference type="AlphaFoldDB" id="A0A4Y3K8J2"/>
<name>A0A4Y3K8J2_CELUD</name>
<feature type="compositionally biased region" description="Basic and acidic residues" evidence="1">
    <location>
        <begin position="195"/>
        <end position="212"/>
    </location>
</feature>
<dbReference type="InterPro" id="IPR002881">
    <property type="entry name" value="DUF58"/>
</dbReference>
<evidence type="ECO:0000313" key="5">
    <source>
        <dbReference type="Proteomes" id="UP000315842"/>
    </source>
</evidence>
<dbReference type="EMBL" id="BJLP01000008">
    <property type="protein sequence ID" value="GEA80282.1"/>
    <property type="molecule type" value="Genomic_DNA"/>
</dbReference>
<feature type="domain" description="DUF58" evidence="3">
    <location>
        <begin position="208"/>
        <end position="385"/>
    </location>
</feature>
<dbReference type="RefSeq" id="WP_141318815.1">
    <property type="nucleotide sequence ID" value="NZ_BJLP01000008.1"/>
</dbReference>
<accession>A0A4Y3K8J2</accession>
<keyword evidence="2" id="KW-1133">Transmembrane helix</keyword>
<dbReference type="PANTHER" id="PTHR33608">
    <property type="entry name" value="BLL2464 PROTEIN"/>
    <property type="match status" value="1"/>
</dbReference>
<dbReference type="Pfam" id="PF01882">
    <property type="entry name" value="DUF58"/>
    <property type="match status" value="1"/>
</dbReference>
<evidence type="ECO:0000259" key="3">
    <source>
        <dbReference type="Pfam" id="PF01882"/>
    </source>
</evidence>
<evidence type="ECO:0000256" key="1">
    <source>
        <dbReference type="SAM" id="MobiDB-lite"/>
    </source>
</evidence>
<proteinExistence type="predicted"/>
<evidence type="ECO:0000313" key="4">
    <source>
        <dbReference type="EMBL" id="GEA80282.1"/>
    </source>
</evidence>
<sequence>MTGPVPSSSAGAPAVAEQPDAPAWMRVRAVTWGALVGLVLVLLGAWAGRADLAVIGAPVVVWAVWCWTARPVGDLRVEVVTDATTTPGELSTSVRVAAPDGTAAVALGVRRGNRTHARALVAVRGGVRDVPFVVRTVRTGPQTVAEVDALGLGVGAASVSEAADPAGGEALVLPGVRPLAALPLPPRLRGLSGGHESRRPGEGGGLRDVHPYTPGDRLRRIDWRVTARRSPQLRELYVRREHALAEAVVMLVVDSRDEVGPDPRTWGGWMRPRGADPTSLDLARTAASSLAQAYLDQGDRVGLDDLGALRRPLPPGGGRRQLDRIRNALALTRPEGDPVRRTRAPQLPSGALVLVFSTFLDDQAAHAAAQWRAAGHRVVAVDVLPTVREHLLDRRELLALRFVRLARTDRLAALEDADVEIVTWRDEPQVALAGLARRAQRRAGAGAR</sequence>
<feature type="transmembrane region" description="Helical" evidence="2">
    <location>
        <begin position="29"/>
        <end position="46"/>
    </location>
</feature>
<keyword evidence="2" id="KW-0472">Membrane</keyword>
<evidence type="ECO:0000256" key="2">
    <source>
        <dbReference type="SAM" id="Phobius"/>
    </source>
</evidence>
<feature type="transmembrane region" description="Helical" evidence="2">
    <location>
        <begin position="52"/>
        <end position="69"/>
    </location>
</feature>
<keyword evidence="5" id="KW-1185">Reference proteome</keyword>